<dbReference type="OrthoDB" id="8534296at2"/>
<protein>
    <recommendedName>
        <fullName evidence="4">Transporter</fullName>
    </recommendedName>
</protein>
<keyword evidence="1" id="KW-0732">Signal</keyword>
<dbReference type="RefSeq" id="WP_014148338.1">
    <property type="nucleotide sequence ID" value="NZ_CP035467.1"/>
</dbReference>
<evidence type="ECO:0000256" key="1">
    <source>
        <dbReference type="SAM" id="SignalP"/>
    </source>
</evidence>
<reference evidence="3" key="1">
    <citation type="journal article" date="2019" name="J. Bacteriol.">
        <title>A Mutagenic Screen Identifies a TonB-Dependent Receptor Required for the Lanthanide Metal Switch in the Type I Methanotroph 'Methylotuvimicrobium buryatense' 5GB1C.</title>
        <authorList>
            <person name="Groom J.D."/>
            <person name="Ford S.M."/>
            <person name="Pesesky M.W."/>
            <person name="Lidstrom M.E."/>
        </authorList>
    </citation>
    <scope>NUCLEOTIDE SEQUENCE [LARGE SCALE GENOMIC DNA]</scope>
    <source>
        <strain evidence="3">5GB1C</strain>
    </source>
</reference>
<evidence type="ECO:0000313" key="2">
    <source>
        <dbReference type="EMBL" id="QCW83171.1"/>
    </source>
</evidence>
<gene>
    <name evidence="2" type="ORF">EQU24_13680</name>
</gene>
<dbReference type="KEGG" id="mbur:EQU24_13680"/>
<keyword evidence="3" id="KW-1185">Reference proteome</keyword>
<feature type="chain" id="PRO_5020986034" description="Transporter" evidence="1">
    <location>
        <begin position="31"/>
        <end position="257"/>
    </location>
</feature>
<feature type="signal peptide" evidence="1">
    <location>
        <begin position="1"/>
        <end position="30"/>
    </location>
</feature>
<evidence type="ECO:0008006" key="4">
    <source>
        <dbReference type="Google" id="ProtNLM"/>
    </source>
</evidence>
<evidence type="ECO:0000313" key="3">
    <source>
        <dbReference type="Proteomes" id="UP000305881"/>
    </source>
</evidence>
<name>A0A4P9US30_METBY</name>
<dbReference type="EMBL" id="CP035467">
    <property type="protein sequence ID" value="QCW83171.1"/>
    <property type="molecule type" value="Genomic_DNA"/>
</dbReference>
<organism evidence="2 3">
    <name type="scientific">Methylotuvimicrobium buryatense</name>
    <name type="common">Methylomicrobium buryatense</name>
    <dbReference type="NCBI Taxonomy" id="95641"/>
    <lineage>
        <taxon>Bacteria</taxon>
        <taxon>Pseudomonadati</taxon>
        <taxon>Pseudomonadota</taxon>
        <taxon>Gammaproteobacteria</taxon>
        <taxon>Methylococcales</taxon>
        <taxon>Methylococcaceae</taxon>
        <taxon>Methylotuvimicrobium</taxon>
    </lineage>
</organism>
<sequence length="257" mass="29537">MHSTNSPASPFNIILLTALACLHTIQTASAETMRTEEGDAALSSGAPHIPEPMVFDMVRPLGVRQGDAEVNVLAEHSLRTGNTEWAPEFEFGLFDDFAIEFELPFDNLRLSEYKLGLQGTIGTGFNDHFIHGWQMIGYHDRDTEKYSIDALYLAGYRFNSEISNFNMIGMRRDDMERDGHFVGLFNTTWFYDYSQDLTFGIEMNNEFREKSDWTYLLMPQIHWDITNHATLQFGVGLSQANRKETNWLGSWRMIYAF</sequence>
<dbReference type="AlphaFoldDB" id="A0A4P9US30"/>
<accession>A0A4P9US30</accession>
<proteinExistence type="predicted"/>
<dbReference type="Proteomes" id="UP000305881">
    <property type="component" value="Chromosome"/>
</dbReference>